<reference evidence="8" key="1">
    <citation type="submission" date="2011-06" db="EMBL/GenBank/DDBJ databases">
        <title>The complete genome of chromosome of Runella slithyformis DSM 19594.</title>
        <authorList>
            <consortium name="US DOE Joint Genome Institute (JGI-PGF)"/>
            <person name="Lucas S."/>
            <person name="Han J."/>
            <person name="Lapidus A."/>
            <person name="Bruce D."/>
            <person name="Goodwin L."/>
            <person name="Pitluck S."/>
            <person name="Peters L."/>
            <person name="Kyrpides N."/>
            <person name="Mavromatis K."/>
            <person name="Ivanova N."/>
            <person name="Ovchinnikova G."/>
            <person name="Zhang X."/>
            <person name="Misra M."/>
            <person name="Detter J.C."/>
            <person name="Tapia R."/>
            <person name="Han C."/>
            <person name="Land M."/>
            <person name="Hauser L."/>
            <person name="Markowitz V."/>
            <person name="Cheng J.-F."/>
            <person name="Hugenholtz P."/>
            <person name="Woyke T."/>
            <person name="Wu D."/>
            <person name="Tindall B."/>
            <person name="Faehrich R."/>
            <person name="Brambilla E."/>
            <person name="Klenk H.-P."/>
            <person name="Eisen J.A."/>
        </authorList>
    </citation>
    <scope>NUCLEOTIDE SEQUENCE [LARGE SCALE GENOMIC DNA]</scope>
    <source>
        <strain evidence="8">ATCC 29530 / DSM 19594 / LMG 11500 / NCIMB 11436 / LSU 4</strain>
    </source>
</reference>
<feature type="transmembrane region" description="Helical" evidence="6">
    <location>
        <begin position="186"/>
        <end position="204"/>
    </location>
</feature>
<dbReference type="GO" id="GO:0005886">
    <property type="term" value="C:plasma membrane"/>
    <property type="evidence" value="ECO:0007669"/>
    <property type="project" value="UniProtKB-SubCell"/>
</dbReference>
<evidence type="ECO:0000256" key="3">
    <source>
        <dbReference type="ARBA" id="ARBA00022692"/>
    </source>
</evidence>
<evidence type="ECO:0000256" key="5">
    <source>
        <dbReference type="ARBA" id="ARBA00023136"/>
    </source>
</evidence>
<keyword evidence="3 6" id="KW-0812">Transmembrane</keyword>
<keyword evidence="5 6" id="KW-0472">Membrane</keyword>
<protein>
    <submittedName>
        <fullName evidence="7">Polysaccharide biosynthesis protein</fullName>
    </submittedName>
</protein>
<evidence type="ECO:0000313" key="7">
    <source>
        <dbReference type="EMBL" id="AEI50307.1"/>
    </source>
</evidence>
<evidence type="ECO:0000256" key="2">
    <source>
        <dbReference type="ARBA" id="ARBA00022475"/>
    </source>
</evidence>
<organism evidence="7 8">
    <name type="scientific">Runella slithyformis (strain ATCC 29530 / DSM 19594 / LMG 11500 / NCIMB 11436 / LSU 4)</name>
    <dbReference type="NCBI Taxonomy" id="761193"/>
    <lineage>
        <taxon>Bacteria</taxon>
        <taxon>Pseudomonadati</taxon>
        <taxon>Bacteroidota</taxon>
        <taxon>Cytophagia</taxon>
        <taxon>Cytophagales</taxon>
        <taxon>Spirosomataceae</taxon>
        <taxon>Runella</taxon>
    </lineage>
</organism>
<reference evidence="7 8" key="2">
    <citation type="journal article" date="2012" name="Stand. Genomic Sci.">
        <title>Complete genome sequence of the aquatic bacterium Runella slithyformis type strain (LSU 4(T)).</title>
        <authorList>
            <person name="Copeland A."/>
            <person name="Zhang X."/>
            <person name="Misra M."/>
            <person name="Lapidus A."/>
            <person name="Nolan M."/>
            <person name="Lucas S."/>
            <person name="Deshpande S."/>
            <person name="Cheng J.F."/>
            <person name="Tapia R."/>
            <person name="Goodwin L.A."/>
            <person name="Pitluck S."/>
            <person name="Liolios K."/>
            <person name="Pagani I."/>
            <person name="Ivanova N."/>
            <person name="Mikhailova N."/>
            <person name="Pati A."/>
            <person name="Chen A."/>
            <person name="Palaniappan K."/>
            <person name="Land M."/>
            <person name="Hauser L."/>
            <person name="Pan C."/>
            <person name="Jeffries C.D."/>
            <person name="Detter J.C."/>
            <person name="Brambilla E.M."/>
            <person name="Rohde M."/>
            <person name="Djao O.D."/>
            <person name="Goker M."/>
            <person name="Sikorski J."/>
            <person name="Tindall B.J."/>
            <person name="Woyke T."/>
            <person name="Bristow J."/>
            <person name="Eisen J.A."/>
            <person name="Markowitz V."/>
            <person name="Hugenholtz P."/>
            <person name="Kyrpides N.C."/>
            <person name="Klenk H.P."/>
            <person name="Mavromatis K."/>
        </authorList>
    </citation>
    <scope>NUCLEOTIDE SEQUENCE [LARGE SCALE GENOMIC DNA]</scope>
    <source>
        <strain evidence="8">ATCC 29530 / DSM 19594 / LMG 11500 / NCIMB 11436 / LSU 4</strain>
    </source>
</reference>
<evidence type="ECO:0000256" key="4">
    <source>
        <dbReference type="ARBA" id="ARBA00022989"/>
    </source>
</evidence>
<accession>A0A7U3ZN73</accession>
<evidence type="ECO:0000256" key="6">
    <source>
        <dbReference type="SAM" id="Phobius"/>
    </source>
</evidence>
<dbReference type="PANTHER" id="PTHR30250">
    <property type="entry name" value="PST FAMILY PREDICTED COLANIC ACID TRANSPORTER"/>
    <property type="match status" value="1"/>
</dbReference>
<feature type="transmembrane region" description="Helical" evidence="6">
    <location>
        <begin position="298"/>
        <end position="318"/>
    </location>
</feature>
<evidence type="ECO:0000313" key="8">
    <source>
        <dbReference type="Proteomes" id="UP000000493"/>
    </source>
</evidence>
<keyword evidence="4 6" id="KW-1133">Transmembrane helix</keyword>
<dbReference type="PANTHER" id="PTHR30250:SF11">
    <property type="entry name" value="O-ANTIGEN TRANSPORTER-RELATED"/>
    <property type="match status" value="1"/>
</dbReference>
<evidence type="ECO:0000256" key="1">
    <source>
        <dbReference type="ARBA" id="ARBA00004651"/>
    </source>
</evidence>
<comment type="subcellular location">
    <subcellularLocation>
        <location evidence="1">Cell membrane</location>
        <topology evidence="1">Multi-pass membrane protein</topology>
    </subcellularLocation>
</comment>
<feature type="transmembrane region" description="Helical" evidence="6">
    <location>
        <begin position="6"/>
        <end position="25"/>
    </location>
</feature>
<feature type="transmembrane region" description="Helical" evidence="6">
    <location>
        <begin position="123"/>
        <end position="141"/>
    </location>
</feature>
<dbReference type="AlphaFoldDB" id="A0A7U3ZN73"/>
<feature type="transmembrane region" description="Helical" evidence="6">
    <location>
        <begin position="45"/>
        <end position="66"/>
    </location>
</feature>
<dbReference type="Pfam" id="PF01943">
    <property type="entry name" value="Polysacc_synt"/>
    <property type="match status" value="1"/>
</dbReference>
<name>A0A7U3ZN73_RUNSL</name>
<gene>
    <name evidence="7" type="ordered locus">Runsl_3954</name>
</gene>
<dbReference type="InterPro" id="IPR002797">
    <property type="entry name" value="Polysacc_synth"/>
</dbReference>
<dbReference type="InterPro" id="IPR050833">
    <property type="entry name" value="Poly_Biosynth_Transport"/>
</dbReference>
<feature type="transmembrane region" description="Helical" evidence="6">
    <location>
        <begin position="147"/>
        <end position="166"/>
    </location>
</feature>
<sequence length="386" mass="44804">MSQQEFGLYTYLFYIITTLANLLTFGFDTAQSKLFFDENQRKGSLLFTINTFVFGFLIFFTLLVSITGIDQWIFERIISTPGFSFDSYRVSFWLYVALNIATVFMNVFFLVSERIQLYQYFNLARIFLVNGTVISVFLYWQAPFDNVIFRISLEAILGSFVFGVLYMKYAQNFKPIFNKELLKDALNIGLPMMGSNAISIIYNLSDKYFLQNISGMESLAIYNLSLMLSLPISLIFTSFNTLWIPQFFKEKNLKINYQHTLKFLPLFGLGYAILLSLIWGGVWFMLKANLVAQTYTPILWLLPIVFVGKTFDVFCHLFSNFIIYLKMTQVSFKLTLLFGIMALTLNFLFIPKYGIIASSLIILLVPLCRLAVLIRFIRQQIQNFHD</sequence>
<proteinExistence type="predicted"/>
<feature type="transmembrane region" description="Helical" evidence="6">
    <location>
        <begin position="224"/>
        <end position="243"/>
    </location>
</feature>
<dbReference type="EMBL" id="CP002859">
    <property type="protein sequence ID" value="AEI50307.1"/>
    <property type="molecule type" value="Genomic_DNA"/>
</dbReference>
<feature type="transmembrane region" description="Helical" evidence="6">
    <location>
        <begin position="330"/>
        <end position="349"/>
    </location>
</feature>
<feature type="transmembrane region" description="Helical" evidence="6">
    <location>
        <begin position="92"/>
        <end position="111"/>
    </location>
</feature>
<feature type="transmembrane region" description="Helical" evidence="6">
    <location>
        <begin position="355"/>
        <end position="377"/>
    </location>
</feature>
<keyword evidence="8" id="KW-1185">Reference proteome</keyword>
<dbReference type="KEGG" id="rsi:Runsl_3954"/>
<dbReference type="Proteomes" id="UP000000493">
    <property type="component" value="Chromosome"/>
</dbReference>
<keyword evidence="2" id="KW-1003">Cell membrane</keyword>
<feature type="transmembrane region" description="Helical" evidence="6">
    <location>
        <begin position="263"/>
        <end position="286"/>
    </location>
</feature>